<dbReference type="PANTHER" id="PTHR43193:SF2">
    <property type="entry name" value="POLYFERREDOXIN PROTEIN FWDF"/>
    <property type="match status" value="1"/>
</dbReference>
<evidence type="ECO:0000259" key="4">
    <source>
        <dbReference type="PROSITE" id="PS51379"/>
    </source>
</evidence>
<evidence type="ECO:0000256" key="2">
    <source>
        <dbReference type="ARBA" id="ARBA00023004"/>
    </source>
</evidence>
<dbReference type="AlphaFoldDB" id="A0A858B3M1"/>
<dbReference type="GeneID" id="92849166"/>
<dbReference type="Proteomes" id="UP000464211">
    <property type="component" value="Chromosome"/>
</dbReference>
<keyword evidence="3" id="KW-0411">Iron-sulfur</keyword>
<dbReference type="EMBL" id="CP048433">
    <property type="protein sequence ID" value="QIA33144.1"/>
    <property type="molecule type" value="Genomic_DNA"/>
</dbReference>
<feature type="domain" description="4Fe-4S ferredoxin-type" evidence="4">
    <location>
        <begin position="36"/>
        <end position="65"/>
    </location>
</feature>
<feature type="domain" description="4Fe-4S ferredoxin-type" evidence="4">
    <location>
        <begin position="1"/>
        <end position="31"/>
    </location>
</feature>
<dbReference type="GO" id="GO:0046872">
    <property type="term" value="F:metal ion binding"/>
    <property type="evidence" value="ECO:0007669"/>
    <property type="project" value="UniProtKB-KW"/>
</dbReference>
<dbReference type="Gene3D" id="3.30.70.20">
    <property type="match status" value="1"/>
</dbReference>
<dbReference type="InterPro" id="IPR017900">
    <property type="entry name" value="4Fe4S_Fe_S_CS"/>
</dbReference>
<organism evidence="5 6">
    <name type="scientific">Collinsella aerofaciens (strain ATCC 25986 / DSM 3979 / JCM 10188 / KCTC 3647 / NCTC 11838 / VPI 1003)</name>
    <dbReference type="NCBI Taxonomy" id="411903"/>
    <lineage>
        <taxon>Bacteria</taxon>
        <taxon>Bacillati</taxon>
        <taxon>Actinomycetota</taxon>
        <taxon>Coriobacteriia</taxon>
        <taxon>Coriobacteriales</taxon>
        <taxon>Coriobacteriaceae</taxon>
        <taxon>Collinsella</taxon>
    </lineage>
</organism>
<accession>A0A858B3M1</accession>
<gene>
    <name evidence="5" type="ORF">GXM19_01925</name>
</gene>
<dbReference type="InterPro" id="IPR007525">
    <property type="entry name" value="FrhB_FdhB_C"/>
</dbReference>
<dbReference type="PROSITE" id="PS51379">
    <property type="entry name" value="4FE4S_FER_2"/>
    <property type="match status" value="2"/>
</dbReference>
<dbReference type="InterPro" id="IPR017896">
    <property type="entry name" value="4Fe4S_Fe-S-bd"/>
</dbReference>
<dbReference type="InterPro" id="IPR052977">
    <property type="entry name" value="Polyferredoxin-like_ET"/>
</dbReference>
<sequence>MVELFEKAEQCCGCTACLNICPKQAISMLEDQKGFLYPKIDGSKCVECGLCQKVCPFKVDGLAGGKFSKIAYAVKNKDNTERAQSSSGAVFIEVAKAVLGSDGVVYGVRLDDVHRAMHDRASSIESARKFQGSKYVQSYKGSIFQEIKRDLKAGNTVLFTGTPCEVAGLKRFLGVPYDNLVTVDIICHGTPSPGSFDDHIRALEKKYSSKISKISFRNKQYGWRNQELWIKFNNGEIYHNPIWEDEYYRLFTGNYLLRDSCYSCPFASMNRPGDITIGDFWNINNVKPDFEDKLGVSSIIVNTEKGQDLITEILTSFEYFEVSLDECTQRNLQAPSPKPDDFDSFRADWEQHGLDYCRKKYASMGFGERIRRTLSPVKKRVMKVIKRGI</sequence>
<evidence type="ECO:0000256" key="1">
    <source>
        <dbReference type="ARBA" id="ARBA00022723"/>
    </source>
</evidence>
<evidence type="ECO:0000313" key="6">
    <source>
        <dbReference type="Proteomes" id="UP000464211"/>
    </source>
</evidence>
<keyword evidence="2" id="KW-0408">Iron</keyword>
<evidence type="ECO:0000313" key="5">
    <source>
        <dbReference type="EMBL" id="QIA33144.1"/>
    </source>
</evidence>
<dbReference type="PANTHER" id="PTHR43193">
    <property type="match status" value="1"/>
</dbReference>
<dbReference type="Pfam" id="PF04432">
    <property type="entry name" value="FrhB_FdhB_C"/>
    <property type="match status" value="1"/>
</dbReference>
<name>A0A858B3M1_COLAA</name>
<evidence type="ECO:0000256" key="3">
    <source>
        <dbReference type="ARBA" id="ARBA00023014"/>
    </source>
</evidence>
<proteinExistence type="predicted"/>
<dbReference type="GO" id="GO:0051536">
    <property type="term" value="F:iron-sulfur cluster binding"/>
    <property type="evidence" value="ECO:0007669"/>
    <property type="project" value="UniProtKB-KW"/>
</dbReference>
<keyword evidence="1" id="KW-0479">Metal-binding</keyword>
<dbReference type="PROSITE" id="PS00198">
    <property type="entry name" value="4FE4S_FER_1"/>
    <property type="match status" value="1"/>
</dbReference>
<reference evidence="5 6" key="1">
    <citation type="submission" date="2020-01" db="EMBL/GenBank/DDBJ databases">
        <title>Complete genome sequence of Collinsella aerofaciens JCM 10188(T).</title>
        <authorList>
            <person name="Tourlousse D.M."/>
            <person name="Sakamoto M."/>
            <person name="Miura T."/>
            <person name="Narita K."/>
            <person name="Ohashi A."/>
            <person name="Uchino Y."/>
            <person name="Yamazoe A."/>
            <person name="Kameyama K."/>
            <person name="Terauchi J."/>
            <person name="Ohkuma M."/>
            <person name="Kawasaki H."/>
            <person name="Sekiguchi Y."/>
        </authorList>
    </citation>
    <scope>NUCLEOTIDE SEQUENCE [LARGE SCALE GENOMIC DNA]</scope>
    <source>
        <strain evidence="5 6">JCM 10188</strain>
    </source>
</reference>
<dbReference type="SUPFAM" id="SSF54862">
    <property type="entry name" value="4Fe-4S ferredoxins"/>
    <property type="match status" value="1"/>
</dbReference>
<dbReference type="Pfam" id="PF12838">
    <property type="entry name" value="Fer4_7"/>
    <property type="match status" value="1"/>
</dbReference>
<protein>
    <submittedName>
        <fullName evidence="5">4Fe-4S dicluster domain-containing protein</fullName>
    </submittedName>
</protein>
<dbReference type="RefSeq" id="WP_040358208.1">
    <property type="nucleotide sequence ID" value="NZ_AAVN02000001.1"/>
</dbReference>